<comment type="caution">
    <text evidence="2">The sequence shown here is derived from an EMBL/GenBank/DDBJ whole genome shotgun (WGS) entry which is preliminary data.</text>
</comment>
<feature type="transmembrane region" description="Helical" evidence="1">
    <location>
        <begin position="184"/>
        <end position="204"/>
    </location>
</feature>
<dbReference type="STRING" id="28066.RF819_04465"/>
<dbReference type="AlphaFoldDB" id="A0A1T1APY4"/>
<feature type="transmembrane region" description="Helical" evidence="1">
    <location>
        <begin position="109"/>
        <end position="129"/>
    </location>
</feature>
<proteinExistence type="predicted"/>
<reference evidence="2 3" key="1">
    <citation type="submission" date="2017-01" db="EMBL/GenBank/DDBJ databases">
        <title>Genome sequencing of Rhodoferax fermentans JCM 7819.</title>
        <authorList>
            <person name="Kim Y.J."/>
            <person name="Farh M.E.-A."/>
            <person name="Yang D.-C."/>
        </authorList>
    </citation>
    <scope>NUCLEOTIDE SEQUENCE [LARGE SCALE GENOMIC DNA]</scope>
    <source>
        <strain evidence="2 3">JCM 7819</strain>
    </source>
</reference>
<dbReference type="EMBL" id="MTJN01000002">
    <property type="protein sequence ID" value="OOV06075.1"/>
    <property type="molecule type" value="Genomic_DNA"/>
</dbReference>
<name>A0A1T1APY4_RHOFE</name>
<keyword evidence="1" id="KW-0812">Transmembrane</keyword>
<feature type="transmembrane region" description="Helical" evidence="1">
    <location>
        <begin position="65"/>
        <end position="88"/>
    </location>
</feature>
<evidence type="ECO:0000256" key="1">
    <source>
        <dbReference type="SAM" id="Phobius"/>
    </source>
</evidence>
<keyword evidence="3" id="KW-1185">Reference proteome</keyword>
<dbReference type="NCBIfam" id="TIGR03055">
    <property type="entry name" value="photo_alph_chp2"/>
    <property type="match status" value="1"/>
</dbReference>
<dbReference type="InterPro" id="IPR017496">
    <property type="entry name" value="Photo_alph_chp2"/>
</dbReference>
<keyword evidence="1" id="KW-1133">Transmembrane helix</keyword>
<gene>
    <name evidence="2" type="ORF">RF819_04465</name>
</gene>
<organism evidence="2 3">
    <name type="scientific">Rhodoferax fermentans</name>
    <dbReference type="NCBI Taxonomy" id="28066"/>
    <lineage>
        <taxon>Bacteria</taxon>
        <taxon>Pseudomonadati</taxon>
        <taxon>Pseudomonadota</taxon>
        <taxon>Betaproteobacteria</taxon>
        <taxon>Burkholderiales</taxon>
        <taxon>Comamonadaceae</taxon>
        <taxon>Rhodoferax</taxon>
    </lineage>
</organism>
<evidence type="ECO:0008006" key="4">
    <source>
        <dbReference type="Google" id="ProtNLM"/>
    </source>
</evidence>
<dbReference type="Pfam" id="PF12291">
    <property type="entry name" value="DUF3623"/>
    <property type="match status" value="1"/>
</dbReference>
<dbReference type="Proteomes" id="UP000190750">
    <property type="component" value="Unassembled WGS sequence"/>
</dbReference>
<evidence type="ECO:0000313" key="2">
    <source>
        <dbReference type="EMBL" id="OOV06075.1"/>
    </source>
</evidence>
<feature type="transmembrane region" description="Helical" evidence="1">
    <location>
        <begin position="216"/>
        <end position="238"/>
    </location>
</feature>
<feature type="transmembrane region" description="Helical" evidence="1">
    <location>
        <begin position="6"/>
        <end position="26"/>
    </location>
</feature>
<feature type="transmembrane region" description="Helical" evidence="1">
    <location>
        <begin position="33"/>
        <end position="53"/>
    </location>
</feature>
<evidence type="ECO:0000313" key="3">
    <source>
        <dbReference type="Proteomes" id="UP000190750"/>
    </source>
</evidence>
<accession>A0A1T1APY4</accession>
<sequence length="264" mass="29629">MVNDTLLASGYAILCWWFGTGIILWLDRLPPSSFRWSLGGWSVLLVFSFLAVAESMESLSVENAYLGFGSVIVMWGWHELAFLTGWLTGPRKQTLQPGVTGWARFKQSLDVILYHEIALILNFVALCLMQRGQPNHVALCTFAVLWCMRISGKLNLYFGVPQNGAQYLPKHLVYLASYFPTRGITAWFVFSFSMALAVWIWIVGQAQLGVVEITTGWVLLASLLGLGILEHAMMVLPWPLERLWGWALNTKNKVALDNATLDSK</sequence>
<keyword evidence="1" id="KW-0472">Membrane</keyword>
<protein>
    <recommendedName>
        <fullName evidence="4">Photosynthetic complex assembly protein 2</fullName>
    </recommendedName>
</protein>